<dbReference type="CDD" id="cd12797">
    <property type="entry name" value="M23_peptidase"/>
    <property type="match status" value="1"/>
</dbReference>
<dbReference type="Proteomes" id="UP000243688">
    <property type="component" value="Unassembled WGS sequence"/>
</dbReference>
<keyword evidence="1" id="KW-0732">Signal</keyword>
<evidence type="ECO:0000259" key="3">
    <source>
        <dbReference type="Pfam" id="PF01551"/>
    </source>
</evidence>
<dbReference type="InterPro" id="IPR011055">
    <property type="entry name" value="Dup_hybrid_motif"/>
</dbReference>
<organism evidence="4 5">
    <name type="scientific">Candidatus Reconcilbacillus cellulovorans</name>
    <dbReference type="NCBI Taxonomy" id="1906605"/>
    <lineage>
        <taxon>Bacteria</taxon>
        <taxon>Bacillati</taxon>
        <taxon>Bacillota</taxon>
        <taxon>Bacilli</taxon>
        <taxon>Bacillales</taxon>
        <taxon>Paenibacillaceae</taxon>
        <taxon>Candidatus Reconcilbacillus</taxon>
    </lineage>
</organism>
<feature type="transmembrane region" description="Helical" evidence="2">
    <location>
        <begin position="21"/>
        <end position="44"/>
    </location>
</feature>
<comment type="caution">
    <text evidence="4">The sequence shown here is derived from an EMBL/GenBank/DDBJ whole genome shotgun (WGS) entry which is preliminary data.</text>
</comment>
<dbReference type="Gene3D" id="2.70.70.10">
    <property type="entry name" value="Glucose Permease (Domain IIA)"/>
    <property type="match status" value="1"/>
</dbReference>
<reference evidence="4 5" key="1">
    <citation type="submission" date="2016-12" db="EMBL/GenBank/DDBJ databases">
        <title>Candidatus Reconcilibacillus cellulovorans genome.</title>
        <authorList>
            <person name="Kolinko S."/>
            <person name="Wu Y.-W."/>
            <person name="Tachea F."/>
            <person name="Denzel E."/>
            <person name="Hiras J."/>
            <person name="Baecker N."/>
            <person name="Chan L.J."/>
            <person name="Eichorst S.A."/>
            <person name="Frey D."/>
            <person name="Adams P.D."/>
            <person name="Pray T."/>
            <person name="Tanjore D."/>
            <person name="Petzold C.J."/>
            <person name="Gladden J.M."/>
            <person name="Simmons B.A."/>
            <person name="Singer S.W."/>
        </authorList>
    </citation>
    <scope>NUCLEOTIDE SEQUENCE [LARGE SCALE GENOMIC DNA]</scope>
    <source>
        <strain evidence="4">JTherm</strain>
    </source>
</reference>
<keyword evidence="2" id="KW-0472">Membrane</keyword>
<keyword evidence="2" id="KW-1133">Transmembrane helix</keyword>
<dbReference type="AlphaFoldDB" id="A0A2A6DY72"/>
<sequence>MWATVAKLIIKFVPPEKLVKIFFIAFFIFILVLGLLFVGPIMIFKHIPLGKNMDEFNYYKDAANEINQETGLSIHWQKIMAIDAVVLNQDFSLSSKEHALGYRDYFVREEQEKVERTCTRTVEVKDNKGNVKEVTEEYDCSYWITVYYERPFDETLQLLVANGVITADQIEDVKRYTIYDVDMYLEKDLDLPDGWMPIAGEFGWPLDGHYRISSGFGTRTDPIQNVLKKHNGIDLPAPTGTPVYAAKDGKVIAAGEMGSAGNAIIIDHGNSVETRYYHLSKIHVKNGKSVSQGELIGEVGSTGKSTGPHLHFEIRVKSFPVDPLHYYR</sequence>
<dbReference type="Pfam" id="PF01551">
    <property type="entry name" value="Peptidase_M23"/>
    <property type="match status" value="1"/>
</dbReference>
<dbReference type="GO" id="GO:0004222">
    <property type="term" value="F:metalloendopeptidase activity"/>
    <property type="evidence" value="ECO:0007669"/>
    <property type="project" value="TreeGrafter"/>
</dbReference>
<dbReference type="InterPro" id="IPR016047">
    <property type="entry name" value="M23ase_b-sheet_dom"/>
</dbReference>
<feature type="domain" description="M23ase beta-sheet core" evidence="3">
    <location>
        <begin position="229"/>
        <end position="323"/>
    </location>
</feature>
<dbReference type="EMBL" id="MOXJ01000039">
    <property type="protein sequence ID" value="PDO09447.1"/>
    <property type="molecule type" value="Genomic_DNA"/>
</dbReference>
<evidence type="ECO:0000313" key="5">
    <source>
        <dbReference type="Proteomes" id="UP000243688"/>
    </source>
</evidence>
<proteinExistence type="predicted"/>
<evidence type="ECO:0000256" key="1">
    <source>
        <dbReference type="ARBA" id="ARBA00022729"/>
    </source>
</evidence>
<gene>
    <name evidence="4" type="ORF">BLM47_12535</name>
</gene>
<evidence type="ECO:0000313" key="4">
    <source>
        <dbReference type="EMBL" id="PDO09447.1"/>
    </source>
</evidence>
<dbReference type="PANTHER" id="PTHR21666:SF289">
    <property type="entry name" value="L-ALA--D-GLU ENDOPEPTIDASE"/>
    <property type="match status" value="1"/>
</dbReference>
<dbReference type="SUPFAM" id="SSF51261">
    <property type="entry name" value="Duplicated hybrid motif"/>
    <property type="match status" value="1"/>
</dbReference>
<dbReference type="PANTHER" id="PTHR21666">
    <property type="entry name" value="PEPTIDASE-RELATED"/>
    <property type="match status" value="1"/>
</dbReference>
<name>A0A2A6DY72_9BACL</name>
<evidence type="ECO:0000256" key="2">
    <source>
        <dbReference type="SAM" id="Phobius"/>
    </source>
</evidence>
<protein>
    <recommendedName>
        <fullName evidence="3">M23ase beta-sheet core domain-containing protein</fullName>
    </recommendedName>
</protein>
<dbReference type="InterPro" id="IPR050570">
    <property type="entry name" value="Cell_wall_metabolism_enzyme"/>
</dbReference>
<keyword evidence="2" id="KW-0812">Transmembrane</keyword>
<accession>A0A2A6DY72</accession>